<sequence length="2192" mass="240056">MAVPAMCKVTLCSLLLISSATSDCEVPQWAETPQDAALGTGLLQTKQGTKALEKTSADALGGADALVGAAQTHCEDALGLRGKLAGRTSDTSPDSCEHSSIFASGAWGGEEVINETVKKVAQFGDCGRLASLMACAKPSIEKLELLKSNFNDENIRTTFLQDLSDVKLKVLLDIFYKKKKRACVEDRVLDSAFAVVDEMEEMNQWIEFIQHLKKETVDVWMKSRISKHFNEDDQNQLSCNPTMLHEMIKHSSANRDSLKRDEPTTTEDKPTTTKEASTGGYNSDKNETIIPIVQIQKQRQQFGFEDSVLKVMGKMEEELKELKNEDAGLKEVPRGRLDFPAIVAQHENASELRSSCRKASPLPPASALKANDSEIPNLQQRKSEQAAVVNGAAVSEAVLSSDGKITCPKCKYSYFKIEIDKFVATGATCASGEATGATCASGEVTLRDFQPAGVAETCCPRSKVACAGCASFTGGSSCQRCAEGFIEREGKCTACTNSGGWLSVDGKSCMQLAASDCSDEKVRGQSSNEACCQCGGGIVTPTPFSYSNSRWSLDSNIACSKIRALAVCVFVFPFLFDDPSLPFPFPPLPSLPREISYMPGRAKPIEAFSFECEVTAHQAPGVSLASVVTIAADVLSYSSATLLFHSDNTKEVPQTSGAGWSKFELGCAPEVSWLSIAQSDGTLSYTAPSGANGGVSVADDKFFGQDGAVCMVTAWQAHKKHKTTFVAIRPRPWPKLEYDLEAVAVSLGEELHPLSPKPHKEQGLMKPWTFAMACDISGADGSTKFSYDRILNMGLIAGHPILDISSDGAITVAPAHTLSEVFDALSLADSRRKALTLSCRVFGIFPDPDLAPVEATLSIVVQDTVCWVPQHIKGTGMPDPSADTEAKCRSQCRADETCANYQFDSQCVRYDVRSDGNPVTVVAKVTNCTNEGTCMKVTHSDWFLAGTYCPLGRDAVLGGIVYLREHVTPQDMVYLREGSTGGCADGEWALLAPSSGDFMDKGLGLFELRGTRQACISGASVEHALRWCSTKELAWIEEQEEDEEGQPSLVLDDPGTTQLADYWLHPCDCAPDAWGPELPVDPQMYEHLPANSSNQFTPTPYVIVTGQLVCPSRQLLGGGNGVHFQSEEEVLEPADCEARCREQTTCLFFWHGSQHGAATCRLFTGCDNLVREFSLEGDLKVMPRSPSCSVADAAKCWATSLRRSFLSMAFSSDGGTSVRAAGSVGLNLPPKPAGPPSDGMFAWFESENAGSVWRSSVGDFEGYCSKNSVFRHVAAGYGADRPVTYIQGYTWSGFTFGDVLPPTHTVCSITRYTGSHRGRILQSKRGKNWLHGHWSNRVGVIHYNTWLTPKERNPNVQDWLVLCGTNGATRAFDGMSSGTPTNIATKAPKKFTETIPLYVNHGYDEKSDFAVMEVITWDRVLSEKEMLVTVDYLKWKLRAGAVLEASEHLATESQHNLDAWGVQDLNNMQSETTEVTFANGYKADLTGWTHTRYYARGFITNKNDVATAVVKGLTPAAQYLYQIYMVHEISNWQGEAKVSVNHGVQARAQQNGFNEAKFAGVAVASPRGEINFEFQRVSPHCQLSSIAIAKVGPSTVAKPADPPSQGMYAWFKSENAGSVWRSSVGDFEGYCSKNSVFRKVEAGYGADRPVTFIEGATGSGFTFGDVLPPTHSVCSISRYARGPDGSSSRGRILQSKRGKNWLHGHWSNRVGVIHYDTWVTSNERNPNVLDWLVLCGTNGATRAFDGMSSGTPTNIATKAPKKFTVTIPLYVNHGYDEKSDFAVMEVITWDRVLSEEEMLATVDYLKWKLSAGAVLEASEHLATESQHNLDAWGVQDLDNMQSKTTEVTFANGYKADLTGWTHTRYYARGFITNKNDVATAVVKGLTPAAQYLYQIYMVHEISNWQGEAKVSVNHGVQGRARQNGFNKAKFAGVAVASPRGEINFEFQRISPHCQLSGIAIAKVIGTAGLLQQVPKPPSASIALPSMGVEQCGRPGHREIDSHDWQHKRPLPPAFQRLVHTGWFSETWCIARFAHVVMSDVSYEGPEGDVQSTAVNAKPAMEKMHCVNGDWYNSTSALFLLFSIVRYLYGWFCRYAFSTEFPEFFELVGKLSYAAYDERNEQELYFFNRMALSIYTELGMVKELDVHAKHKYCLQPSSDGHLQCFMAFHSIRHKDLKADSFVWKFAIFLYTNP</sequence>
<feature type="coiled-coil region" evidence="1">
    <location>
        <begin position="305"/>
        <end position="332"/>
    </location>
</feature>
<dbReference type="OrthoDB" id="408087at2759"/>
<feature type="signal peptide" evidence="3">
    <location>
        <begin position="1"/>
        <end position="22"/>
    </location>
</feature>
<reference evidence="4 5" key="1">
    <citation type="submission" date="2016-02" db="EMBL/GenBank/DDBJ databases">
        <title>Genome analysis of coral dinoflagellate symbionts highlights evolutionary adaptations to a symbiotic lifestyle.</title>
        <authorList>
            <person name="Aranda M."/>
            <person name="Li Y."/>
            <person name="Liew Y.J."/>
            <person name="Baumgarten S."/>
            <person name="Simakov O."/>
            <person name="Wilson M."/>
            <person name="Piel J."/>
            <person name="Ashoor H."/>
            <person name="Bougouffa S."/>
            <person name="Bajic V.B."/>
            <person name="Ryu T."/>
            <person name="Ravasi T."/>
            <person name="Bayer T."/>
            <person name="Micklem G."/>
            <person name="Kim H."/>
            <person name="Bhak J."/>
            <person name="Lajeunesse T.C."/>
            <person name="Voolstra C.R."/>
        </authorList>
    </citation>
    <scope>NUCLEOTIDE SEQUENCE [LARGE SCALE GENOMIC DNA]</scope>
    <source>
        <strain evidence="4 5">CCMP2467</strain>
    </source>
</reference>
<dbReference type="EMBL" id="LSRX01000395">
    <property type="protein sequence ID" value="OLP98480.1"/>
    <property type="molecule type" value="Genomic_DNA"/>
</dbReference>
<protein>
    <submittedName>
        <fullName evidence="4">Uncharacterized protein</fullName>
    </submittedName>
</protein>
<feature type="compositionally biased region" description="Basic and acidic residues" evidence="2">
    <location>
        <begin position="256"/>
        <end position="272"/>
    </location>
</feature>
<feature type="region of interest" description="Disordered" evidence="2">
    <location>
        <begin position="352"/>
        <end position="371"/>
    </location>
</feature>
<feature type="region of interest" description="Disordered" evidence="2">
    <location>
        <begin position="250"/>
        <end position="285"/>
    </location>
</feature>
<accession>A0A1Q9DTH9</accession>
<gene>
    <name evidence="4" type="ORF">AK812_SmicGene19074</name>
</gene>
<dbReference type="Proteomes" id="UP000186817">
    <property type="component" value="Unassembled WGS sequence"/>
</dbReference>
<evidence type="ECO:0000313" key="4">
    <source>
        <dbReference type="EMBL" id="OLP98480.1"/>
    </source>
</evidence>
<organism evidence="4 5">
    <name type="scientific">Symbiodinium microadriaticum</name>
    <name type="common">Dinoflagellate</name>
    <name type="synonym">Zooxanthella microadriatica</name>
    <dbReference type="NCBI Taxonomy" id="2951"/>
    <lineage>
        <taxon>Eukaryota</taxon>
        <taxon>Sar</taxon>
        <taxon>Alveolata</taxon>
        <taxon>Dinophyceae</taxon>
        <taxon>Suessiales</taxon>
        <taxon>Symbiodiniaceae</taxon>
        <taxon>Symbiodinium</taxon>
    </lineage>
</organism>
<comment type="caution">
    <text evidence="4">The sequence shown here is derived from an EMBL/GenBank/DDBJ whole genome shotgun (WGS) entry which is preliminary data.</text>
</comment>
<proteinExistence type="predicted"/>
<name>A0A1Q9DTH9_SYMMI</name>
<feature type="chain" id="PRO_5012728808" evidence="3">
    <location>
        <begin position="23"/>
        <end position="2192"/>
    </location>
</feature>
<evidence type="ECO:0000256" key="3">
    <source>
        <dbReference type="SAM" id="SignalP"/>
    </source>
</evidence>
<evidence type="ECO:0000313" key="5">
    <source>
        <dbReference type="Proteomes" id="UP000186817"/>
    </source>
</evidence>
<keyword evidence="1" id="KW-0175">Coiled coil</keyword>
<dbReference type="OMA" id="HEISNWQ"/>
<evidence type="ECO:0000256" key="1">
    <source>
        <dbReference type="SAM" id="Coils"/>
    </source>
</evidence>
<keyword evidence="3" id="KW-0732">Signal</keyword>
<keyword evidence="5" id="KW-1185">Reference proteome</keyword>
<evidence type="ECO:0000256" key="2">
    <source>
        <dbReference type="SAM" id="MobiDB-lite"/>
    </source>
</evidence>